<dbReference type="EMBL" id="LSRX01000320">
    <property type="protein sequence ID" value="OLQ00674.1"/>
    <property type="molecule type" value="Genomic_DNA"/>
</dbReference>
<organism evidence="3 4">
    <name type="scientific">Symbiodinium microadriaticum</name>
    <name type="common">Dinoflagellate</name>
    <name type="synonym">Zooxanthella microadriatica</name>
    <dbReference type="NCBI Taxonomy" id="2951"/>
    <lineage>
        <taxon>Eukaryota</taxon>
        <taxon>Sar</taxon>
        <taxon>Alveolata</taxon>
        <taxon>Dinophyceae</taxon>
        <taxon>Suessiales</taxon>
        <taxon>Symbiodiniaceae</taxon>
        <taxon>Symbiodinium</taxon>
    </lineage>
</organism>
<accession>A0A1Q9DZR2</accession>
<gene>
    <name evidence="3" type="ORF">AK812_SmicGene16643</name>
</gene>
<evidence type="ECO:0000313" key="3">
    <source>
        <dbReference type="EMBL" id="OLQ00674.1"/>
    </source>
</evidence>
<feature type="compositionally biased region" description="Acidic residues" evidence="1">
    <location>
        <begin position="132"/>
        <end position="145"/>
    </location>
</feature>
<dbReference type="AlphaFoldDB" id="A0A1Q9DZR2"/>
<keyword evidence="2" id="KW-0472">Membrane</keyword>
<dbReference type="Proteomes" id="UP000186817">
    <property type="component" value="Unassembled WGS sequence"/>
</dbReference>
<comment type="caution">
    <text evidence="3">The sequence shown here is derived from an EMBL/GenBank/DDBJ whole genome shotgun (WGS) entry which is preliminary data.</text>
</comment>
<name>A0A1Q9DZR2_SYMMI</name>
<dbReference type="OrthoDB" id="412176at2759"/>
<keyword evidence="4" id="KW-1185">Reference proteome</keyword>
<feature type="region of interest" description="Disordered" evidence="1">
    <location>
        <begin position="84"/>
        <end position="111"/>
    </location>
</feature>
<protein>
    <submittedName>
        <fullName evidence="3">Uncharacterized protein</fullName>
    </submittedName>
</protein>
<keyword evidence="2" id="KW-1133">Transmembrane helix</keyword>
<evidence type="ECO:0000313" key="4">
    <source>
        <dbReference type="Proteomes" id="UP000186817"/>
    </source>
</evidence>
<proteinExistence type="predicted"/>
<keyword evidence="2" id="KW-0812">Transmembrane</keyword>
<sequence length="282" mass="31353">MEDFAGGVQSGEEFGKVFKISMRRSCVDQVVAAPVPVLERRTELGFNPAAFFGVSFAPSLAVWRITGPLYKKFEAEVAGLPGMQLPPSAGDDLTGSVLGKTGHESQDGDGVVKSMRRWSIETQSTVCPDGIPTDDTEESDDSDDDSIVLGDVVEVRVPRRLSHVLMEERSLPIDKDLRKSLVKVNSWELCREYCDVDVPLAPDRMDHEQHLKHLDSLLKFPGRLEECLKAKGVEVKSRFSRVFDVIMAAAGERPGVRLCLFAWASILVLWLAWLFAYFAPFH</sequence>
<feature type="region of interest" description="Disordered" evidence="1">
    <location>
        <begin position="123"/>
        <end position="145"/>
    </location>
</feature>
<feature type="transmembrane region" description="Helical" evidence="2">
    <location>
        <begin position="258"/>
        <end position="279"/>
    </location>
</feature>
<reference evidence="3 4" key="1">
    <citation type="submission" date="2016-02" db="EMBL/GenBank/DDBJ databases">
        <title>Genome analysis of coral dinoflagellate symbionts highlights evolutionary adaptations to a symbiotic lifestyle.</title>
        <authorList>
            <person name="Aranda M."/>
            <person name="Li Y."/>
            <person name="Liew Y.J."/>
            <person name="Baumgarten S."/>
            <person name="Simakov O."/>
            <person name="Wilson M."/>
            <person name="Piel J."/>
            <person name="Ashoor H."/>
            <person name="Bougouffa S."/>
            <person name="Bajic V.B."/>
            <person name="Ryu T."/>
            <person name="Ravasi T."/>
            <person name="Bayer T."/>
            <person name="Micklem G."/>
            <person name="Kim H."/>
            <person name="Bhak J."/>
            <person name="Lajeunesse T.C."/>
            <person name="Voolstra C.R."/>
        </authorList>
    </citation>
    <scope>NUCLEOTIDE SEQUENCE [LARGE SCALE GENOMIC DNA]</scope>
    <source>
        <strain evidence="3 4">CCMP2467</strain>
    </source>
</reference>
<evidence type="ECO:0000256" key="2">
    <source>
        <dbReference type="SAM" id="Phobius"/>
    </source>
</evidence>
<evidence type="ECO:0000256" key="1">
    <source>
        <dbReference type="SAM" id="MobiDB-lite"/>
    </source>
</evidence>